<dbReference type="AlphaFoldDB" id="A0A699V9H3"/>
<feature type="region of interest" description="Disordered" evidence="1">
    <location>
        <begin position="1"/>
        <end position="61"/>
    </location>
</feature>
<feature type="non-terminal residue" evidence="2">
    <location>
        <position position="61"/>
    </location>
</feature>
<protein>
    <submittedName>
        <fullName evidence="2">Uncharacterized protein</fullName>
    </submittedName>
</protein>
<name>A0A699V9H3_TANCI</name>
<evidence type="ECO:0000313" key="2">
    <source>
        <dbReference type="EMBL" id="GFD30409.1"/>
    </source>
</evidence>
<sequence>MQTTQDLEDPSHQEFETCAADDQPITEASQHPECFQQQNKPPTPNRDWNKTLPATHESIQP</sequence>
<dbReference type="EMBL" id="BKCJ011403656">
    <property type="protein sequence ID" value="GFD30409.1"/>
    <property type="molecule type" value="Genomic_DNA"/>
</dbReference>
<evidence type="ECO:0000256" key="1">
    <source>
        <dbReference type="SAM" id="MobiDB-lite"/>
    </source>
</evidence>
<organism evidence="2">
    <name type="scientific">Tanacetum cinerariifolium</name>
    <name type="common">Dalmatian daisy</name>
    <name type="synonym">Chrysanthemum cinerariifolium</name>
    <dbReference type="NCBI Taxonomy" id="118510"/>
    <lineage>
        <taxon>Eukaryota</taxon>
        <taxon>Viridiplantae</taxon>
        <taxon>Streptophyta</taxon>
        <taxon>Embryophyta</taxon>
        <taxon>Tracheophyta</taxon>
        <taxon>Spermatophyta</taxon>
        <taxon>Magnoliopsida</taxon>
        <taxon>eudicotyledons</taxon>
        <taxon>Gunneridae</taxon>
        <taxon>Pentapetalae</taxon>
        <taxon>asterids</taxon>
        <taxon>campanulids</taxon>
        <taxon>Asterales</taxon>
        <taxon>Asteraceae</taxon>
        <taxon>Asteroideae</taxon>
        <taxon>Anthemideae</taxon>
        <taxon>Anthemidinae</taxon>
        <taxon>Tanacetum</taxon>
    </lineage>
</organism>
<comment type="caution">
    <text evidence="2">The sequence shown here is derived from an EMBL/GenBank/DDBJ whole genome shotgun (WGS) entry which is preliminary data.</text>
</comment>
<accession>A0A699V9H3</accession>
<gene>
    <name evidence="2" type="ORF">Tci_902378</name>
</gene>
<reference evidence="2" key="1">
    <citation type="journal article" date="2019" name="Sci. Rep.">
        <title>Draft genome of Tanacetum cinerariifolium, the natural source of mosquito coil.</title>
        <authorList>
            <person name="Yamashiro T."/>
            <person name="Shiraishi A."/>
            <person name="Satake H."/>
            <person name="Nakayama K."/>
        </authorList>
    </citation>
    <scope>NUCLEOTIDE SEQUENCE</scope>
</reference>
<proteinExistence type="predicted"/>